<feature type="transmembrane region" description="Helical" evidence="3">
    <location>
        <begin position="136"/>
        <end position="154"/>
    </location>
</feature>
<dbReference type="InterPro" id="IPR043128">
    <property type="entry name" value="Rev_trsase/Diguanyl_cyclase"/>
</dbReference>
<keyword evidence="3" id="KW-0472">Membrane</keyword>
<dbReference type="NCBIfam" id="TIGR00254">
    <property type="entry name" value="GGDEF"/>
    <property type="match status" value="1"/>
</dbReference>
<keyword evidence="6" id="KW-1185">Reference proteome</keyword>
<feature type="domain" description="GGDEF" evidence="4">
    <location>
        <begin position="311"/>
        <end position="464"/>
    </location>
</feature>
<dbReference type="SUPFAM" id="SSF55073">
    <property type="entry name" value="Nucleotide cyclase"/>
    <property type="match status" value="1"/>
</dbReference>
<evidence type="ECO:0000259" key="4">
    <source>
        <dbReference type="PROSITE" id="PS50887"/>
    </source>
</evidence>
<keyword evidence="1" id="KW-0175">Coiled coil</keyword>
<dbReference type="SMART" id="SM00267">
    <property type="entry name" value="GGDEF"/>
    <property type="match status" value="1"/>
</dbReference>
<dbReference type="GO" id="GO:0005886">
    <property type="term" value="C:plasma membrane"/>
    <property type="evidence" value="ECO:0007669"/>
    <property type="project" value="TreeGrafter"/>
</dbReference>
<proteinExistence type="predicted"/>
<dbReference type="EMBL" id="RJKM01000001">
    <property type="protein sequence ID" value="ROP38886.1"/>
    <property type="molecule type" value="Genomic_DNA"/>
</dbReference>
<gene>
    <name evidence="5" type="ORF">EDD40_4252</name>
</gene>
<dbReference type="Pfam" id="PF00990">
    <property type="entry name" value="GGDEF"/>
    <property type="match status" value="2"/>
</dbReference>
<dbReference type="GO" id="GO:0052621">
    <property type="term" value="F:diguanylate cyclase activity"/>
    <property type="evidence" value="ECO:0007669"/>
    <property type="project" value="TreeGrafter"/>
</dbReference>
<dbReference type="CDD" id="cd01949">
    <property type="entry name" value="GGDEF"/>
    <property type="match status" value="1"/>
</dbReference>
<dbReference type="Gene3D" id="3.30.70.270">
    <property type="match status" value="1"/>
</dbReference>
<evidence type="ECO:0000256" key="1">
    <source>
        <dbReference type="SAM" id="Coils"/>
    </source>
</evidence>
<dbReference type="InterPro" id="IPR000160">
    <property type="entry name" value="GGDEF_dom"/>
</dbReference>
<accession>A0A3N1H8X4</accession>
<dbReference type="PROSITE" id="PS50887">
    <property type="entry name" value="GGDEF"/>
    <property type="match status" value="1"/>
</dbReference>
<comment type="caution">
    <text evidence="5">The sequence shown here is derived from an EMBL/GenBank/DDBJ whole genome shotgun (WGS) entry which is preliminary data.</text>
</comment>
<dbReference type="FunFam" id="3.30.70.270:FF:000001">
    <property type="entry name" value="Diguanylate cyclase domain protein"/>
    <property type="match status" value="1"/>
</dbReference>
<keyword evidence="3" id="KW-1133">Transmembrane helix</keyword>
<feature type="coiled-coil region" evidence="1">
    <location>
        <begin position="256"/>
        <end position="283"/>
    </location>
</feature>
<dbReference type="InterPro" id="IPR050469">
    <property type="entry name" value="Diguanylate_Cyclase"/>
</dbReference>
<feature type="transmembrane region" description="Helical" evidence="3">
    <location>
        <begin position="240"/>
        <end position="257"/>
    </location>
</feature>
<evidence type="ECO:0000313" key="5">
    <source>
        <dbReference type="EMBL" id="ROP38886.1"/>
    </source>
</evidence>
<name>A0A3N1H8X4_9PSEU</name>
<dbReference type="AlphaFoldDB" id="A0A3N1H8X4"/>
<dbReference type="InterPro" id="IPR029787">
    <property type="entry name" value="Nucleotide_cyclase"/>
</dbReference>
<keyword evidence="3" id="KW-0812">Transmembrane</keyword>
<feature type="transmembrane region" description="Helical" evidence="3">
    <location>
        <begin position="32"/>
        <end position="55"/>
    </location>
</feature>
<feature type="region of interest" description="Disordered" evidence="2">
    <location>
        <begin position="471"/>
        <end position="497"/>
    </location>
</feature>
<feature type="transmembrane region" description="Helical" evidence="3">
    <location>
        <begin position="100"/>
        <end position="124"/>
    </location>
</feature>
<dbReference type="PANTHER" id="PTHR45138:SF9">
    <property type="entry name" value="DIGUANYLATE CYCLASE DGCM-RELATED"/>
    <property type="match status" value="1"/>
</dbReference>
<evidence type="ECO:0000256" key="3">
    <source>
        <dbReference type="SAM" id="Phobius"/>
    </source>
</evidence>
<organism evidence="5 6">
    <name type="scientific">Saccharothrix texasensis</name>
    <dbReference type="NCBI Taxonomy" id="103734"/>
    <lineage>
        <taxon>Bacteria</taxon>
        <taxon>Bacillati</taxon>
        <taxon>Actinomycetota</taxon>
        <taxon>Actinomycetes</taxon>
        <taxon>Pseudonocardiales</taxon>
        <taxon>Pseudonocardiaceae</taxon>
        <taxon>Saccharothrix</taxon>
    </lineage>
</organism>
<reference evidence="5 6" key="1">
    <citation type="submission" date="2018-11" db="EMBL/GenBank/DDBJ databases">
        <title>Sequencing the genomes of 1000 actinobacteria strains.</title>
        <authorList>
            <person name="Klenk H.-P."/>
        </authorList>
    </citation>
    <scope>NUCLEOTIDE SEQUENCE [LARGE SCALE GENOMIC DNA]</scope>
    <source>
        <strain evidence="5 6">DSM 44231</strain>
    </source>
</reference>
<dbReference type="PANTHER" id="PTHR45138">
    <property type="entry name" value="REGULATORY COMPONENTS OF SENSORY TRANSDUCTION SYSTEM"/>
    <property type="match status" value="1"/>
</dbReference>
<protein>
    <submittedName>
        <fullName evidence="5">Diguanylate cyclase (GGDEF)-like protein</fullName>
    </submittedName>
</protein>
<dbReference type="Proteomes" id="UP000268727">
    <property type="component" value="Unassembled WGS sequence"/>
</dbReference>
<dbReference type="GO" id="GO:1902201">
    <property type="term" value="P:negative regulation of bacterial-type flagellum-dependent cell motility"/>
    <property type="evidence" value="ECO:0007669"/>
    <property type="project" value="TreeGrafter"/>
</dbReference>
<feature type="transmembrane region" description="Helical" evidence="3">
    <location>
        <begin position="62"/>
        <end position="80"/>
    </location>
</feature>
<evidence type="ECO:0000256" key="2">
    <source>
        <dbReference type="SAM" id="MobiDB-lite"/>
    </source>
</evidence>
<evidence type="ECO:0000313" key="6">
    <source>
        <dbReference type="Proteomes" id="UP000268727"/>
    </source>
</evidence>
<sequence>MVENSLTDQKASGAVGRPSIRNWDLWTLRPAALVYFFFIESAVAAAAIWLLIGLGSISNADWLRFGAVMFAVTVHLMIVRRAEESRRNESAGPHIDLTSVWTFAAAIALPGALAVLVTIWMRILIQPIARRQPYRFVFSSASILGGTMLAWAVVHLSGLSLLATGVIPTDLGLVLVLIAAALVNWGAQGMNIAVALKIVTPHTRIQEFLGSRADNMLELSTLGAGAMLGMLMTTHWVGPLLLVFPVILVNSLLYHAAQRRAHLERLLREQEQLQARLAEDAHTDYRTGLLNTNGLAEYGGRLTDRCRHDNQPVTVLAIDLDHFKRINDTWGHPAGNAVLAEVGRILREKLRPGDVAGRDGGEEFVVVLADTGLAQGTAIAERVREAIGEMSVMTTDKHRNTVTLRGRNLPLTPDGPEVRAISASIGVAVLPDNGECLQDAQHFADAALYAAKENGRNQVRVAGGEIRLLPAPRGDQPVAEGAAAPDQAASAEVTRTA</sequence>
<dbReference type="GO" id="GO:0043709">
    <property type="term" value="P:cell adhesion involved in single-species biofilm formation"/>
    <property type="evidence" value="ECO:0007669"/>
    <property type="project" value="TreeGrafter"/>
</dbReference>